<gene>
    <name evidence="3" type="ORF">ODE01S_14350</name>
</gene>
<dbReference type="EMBL" id="BJXN01000008">
    <property type="protein sequence ID" value="GEM90001.1"/>
    <property type="molecule type" value="Genomic_DNA"/>
</dbReference>
<dbReference type="Pfam" id="PF07331">
    <property type="entry name" value="TctB"/>
    <property type="match status" value="1"/>
</dbReference>
<dbReference type="Proteomes" id="UP000321827">
    <property type="component" value="Unassembled WGS sequence"/>
</dbReference>
<organism evidence="3 4">
    <name type="scientific">Oceanithermus desulfurans NBRC 100063</name>
    <dbReference type="NCBI Taxonomy" id="1227550"/>
    <lineage>
        <taxon>Bacteria</taxon>
        <taxon>Thermotogati</taxon>
        <taxon>Deinococcota</taxon>
        <taxon>Deinococci</taxon>
        <taxon>Thermales</taxon>
        <taxon>Thermaceae</taxon>
        <taxon>Oceanithermus</taxon>
    </lineage>
</organism>
<evidence type="ECO:0000313" key="3">
    <source>
        <dbReference type="EMBL" id="GEM90001.1"/>
    </source>
</evidence>
<protein>
    <submittedName>
        <fullName evidence="3">Membrane protein</fullName>
    </submittedName>
</protein>
<dbReference type="InterPro" id="IPR009936">
    <property type="entry name" value="DUF1468"/>
</dbReference>
<accession>A0A511RK21</accession>
<proteinExistence type="predicted"/>
<feature type="transmembrane region" description="Helical" evidence="1">
    <location>
        <begin position="119"/>
        <end position="143"/>
    </location>
</feature>
<dbReference type="AlphaFoldDB" id="A0A511RK21"/>
<evidence type="ECO:0000259" key="2">
    <source>
        <dbReference type="Pfam" id="PF07331"/>
    </source>
</evidence>
<keyword evidence="1" id="KW-1133">Transmembrane helix</keyword>
<name>A0A511RK21_9DEIN</name>
<evidence type="ECO:0000256" key="1">
    <source>
        <dbReference type="SAM" id="Phobius"/>
    </source>
</evidence>
<evidence type="ECO:0000313" key="4">
    <source>
        <dbReference type="Proteomes" id="UP000321827"/>
    </source>
</evidence>
<comment type="caution">
    <text evidence="3">The sequence shown here is derived from an EMBL/GenBank/DDBJ whole genome shotgun (WGS) entry which is preliminary data.</text>
</comment>
<dbReference type="OrthoDB" id="5519430at2"/>
<dbReference type="RefSeq" id="WP_147147350.1">
    <property type="nucleotide sequence ID" value="NZ_BJXN01000008.1"/>
</dbReference>
<reference evidence="3 4" key="1">
    <citation type="submission" date="2019-07" db="EMBL/GenBank/DDBJ databases">
        <title>Whole genome shotgun sequence of Oceanithermus desulfurans NBRC 100063.</title>
        <authorList>
            <person name="Hosoyama A."/>
            <person name="Uohara A."/>
            <person name="Ohji S."/>
            <person name="Ichikawa N."/>
        </authorList>
    </citation>
    <scope>NUCLEOTIDE SEQUENCE [LARGE SCALE GENOMIC DNA]</scope>
    <source>
        <strain evidence="3 4">NBRC 100063</strain>
    </source>
</reference>
<feature type="transmembrane region" description="Helical" evidence="1">
    <location>
        <begin position="81"/>
        <end position="99"/>
    </location>
</feature>
<sequence length="149" mass="16047">MERGRRTDRIAGALLLLVSAGYGLEASRLQADFLADPLGPRAFPLLLAVSLGVFSLYLLVRPDPDPAWPPPHVLSGQLGMLASFVVYSYALAPLGFLLATTLEMAWLSRLFGASWRTGLLGGLGLAVVLYVIFVFGLGIPLPLGRWWPA</sequence>
<keyword evidence="1" id="KW-0812">Transmembrane</keyword>
<feature type="domain" description="DUF1468" evidence="2">
    <location>
        <begin position="10"/>
        <end position="142"/>
    </location>
</feature>
<feature type="transmembrane region" description="Helical" evidence="1">
    <location>
        <begin position="42"/>
        <end position="60"/>
    </location>
</feature>
<keyword evidence="1" id="KW-0472">Membrane</keyword>